<protein>
    <submittedName>
        <fullName evidence="1">Uncharacterized protein</fullName>
    </submittedName>
</protein>
<dbReference type="Proteomes" id="UP000215005">
    <property type="component" value="Chromosome"/>
</dbReference>
<dbReference type="AlphaFoldDB" id="A0A223S3I0"/>
<accession>A0A223S3I0</accession>
<gene>
    <name evidence="1" type="ORF">CDO52_07030</name>
</gene>
<evidence type="ECO:0000313" key="1">
    <source>
        <dbReference type="EMBL" id="ASU82569.1"/>
    </source>
</evidence>
<dbReference type="KEGG" id="ngv:CDO52_07030"/>
<organism evidence="1 2">
    <name type="scientific">Nocardiopsis gilva YIM 90087</name>
    <dbReference type="NCBI Taxonomy" id="1235441"/>
    <lineage>
        <taxon>Bacteria</taxon>
        <taxon>Bacillati</taxon>
        <taxon>Actinomycetota</taxon>
        <taxon>Actinomycetes</taxon>
        <taxon>Streptosporangiales</taxon>
        <taxon>Nocardiopsidaceae</taxon>
        <taxon>Nocardiopsis</taxon>
    </lineage>
</organism>
<evidence type="ECO:0000313" key="2">
    <source>
        <dbReference type="Proteomes" id="UP000215005"/>
    </source>
</evidence>
<sequence length="258" mass="28177">MPDGTLLGALHGDLAHHPWYDSRAAFSDPYSLFYARSSASRWLTDAARNAPRDGLWYMNDAGLDSAGTGTRRLWFQVALNSAVSADRTLPTQPFLTCAGAVASRVGHLELSAVQMLLPLQELAGPPHHSRTAEIDLLQEAQWFADPVPDLAREVQLTLDSGQDPAIRSAAPSMVGWMGQLKQSVFTRICPPTRDEAAEELTPGIADHLWNGPAHHHATFRGSLVEWSYEALGWLSAFVAEAAVQHGIQTPVLLSIRRL</sequence>
<reference evidence="1 2" key="1">
    <citation type="submission" date="2017-08" db="EMBL/GenBank/DDBJ databases">
        <title>The complete genome sequence of Nocardiopsis gilva YIM 90087.</title>
        <authorList>
            <person name="Yin M."/>
            <person name="Tang S."/>
        </authorList>
    </citation>
    <scope>NUCLEOTIDE SEQUENCE [LARGE SCALE GENOMIC DNA]</scope>
    <source>
        <strain evidence="1 2">YIM 90087</strain>
    </source>
</reference>
<keyword evidence="2" id="KW-1185">Reference proteome</keyword>
<dbReference type="EMBL" id="CP022753">
    <property type="protein sequence ID" value="ASU82569.1"/>
    <property type="molecule type" value="Genomic_DNA"/>
</dbReference>
<name>A0A223S3I0_9ACTN</name>
<dbReference type="RefSeq" id="WP_017621855.1">
    <property type="nucleotide sequence ID" value="NZ_ANBG01000446.1"/>
</dbReference>
<proteinExistence type="predicted"/>
<dbReference type="OrthoDB" id="3617561at2"/>